<dbReference type="InterPro" id="IPR036663">
    <property type="entry name" value="Fumarylacetoacetase_C_sf"/>
</dbReference>
<dbReference type="PATRIC" id="fig|1678841.3.peg.969"/>
<dbReference type="PANTHER" id="PTHR11820">
    <property type="entry name" value="ACYLPYRUVASE"/>
    <property type="match status" value="1"/>
</dbReference>
<evidence type="ECO:0000259" key="2">
    <source>
        <dbReference type="Pfam" id="PF01557"/>
    </source>
</evidence>
<feature type="domain" description="Fumarylacetoacetase-like C-terminal" evidence="2">
    <location>
        <begin position="2"/>
        <end position="190"/>
    </location>
</feature>
<evidence type="ECO:0000313" key="4">
    <source>
        <dbReference type="Proteomes" id="UP000053091"/>
    </source>
</evidence>
<dbReference type="Gene3D" id="3.90.850.10">
    <property type="entry name" value="Fumarylacetoacetase-like, C-terminal domain"/>
    <property type="match status" value="1"/>
</dbReference>
<dbReference type="GO" id="GO:0046872">
    <property type="term" value="F:metal ion binding"/>
    <property type="evidence" value="ECO:0007669"/>
    <property type="project" value="UniProtKB-KW"/>
</dbReference>
<protein>
    <submittedName>
        <fullName evidence="3">2-keto-4-pentenoate hydratase</fullName>
    </submittedName>
</protein>
<dbReference type="Pfam" id="PF01557">
    <property type="entry name" value="FAA_hydrolase"/>
    <property type="match status" value="1"/>
</dbReference>
<sequence length="203" mass="22798">MKIICIGRNYSEHARELNNPVPAEPVFFMKPESAQLRNNQPFFYPAFSNDIHYEVELVLHINKVGKNIQEKFAHTYYDGIGVGIDFTARDLQQKAKEKGLPWEMAKAFDFSAPVSGFLPVSDFADRNNIPFGLYKNGVVVQQGNSHDMIFTFDAIIAYVSKFVTLKQGDYIFTGTPAGVGPVVIGDRLEAFIGNDKLLLCNIR</sequence>
<dbReference type="AlphaFoldDB" id="A0A0S7C1Y6"/>
<reference evidence="3" key="1">
    <citation type="journal article" date="2015" name="Genome Announc.">
        <title>Draft Genome Sequence of Bacteroidales Strain TBC1, a Novel Isolate from a Methanogenic Wastewater Treatment System.</title>
        <authorList>
            <person name="Tourlousse D.M."/>
            <person name="Matsuura N."/>
            <person name="Sun L."/>
            <person name="Toyonaga M."/>
            <person name="Kuroda K."/>
            <person name="Ohashi A."/>
            <person name="Cruz R."/>
            <person name="Yamaguchi T."/>
            <person name="Sekiguchi Y."/>
        </authorList>
    </citation>
    <scope>NUCLEOTIDE SEQUENCE [LARGE SCALE GENOMIC DNA]</scope>
    <source>
        <strain evidence="3">TBC1</strain>
    </source>
</reference>
<dbReference type="OrthoDB" id="9805307at2"/>
<dbReference type="Proteomes" id="UP000053091">
    <property type="component" value="Unassembled WGS sequence"/>
</dbReference>
<gene>
    <name evidence="3" type="ORF">TBC1_11858</name>
</gene>
<name>A0A0S7C1Y6_9BACT</name>
<keyword evidence="4" id="KW-1185">Reference proteome</keyword>
<keyword evidence="1" id="KW-0479">Metal-binding</keyword>
<dbReference type="RefSeq" id="WP_062038955.1">
    <property type="nucleotide sequence ID" value="NZ_DF968182.1"/>
</dbReference>
<evidence type="ECO:0000313" key="3">
    <source>
        <dbReference type="EMBL" id="GAP42719.1"/>
    </source>
</evidence>
<dbReference type="InterPro" id="IPR011234">
    <property type="entry name" value="Fumarylacetoacetase-like_C"/>
</dbReference>
<dbReference type="STRING" id="1678841.TBC1_11858"/>
<dbReference type="SUPFAM" id="SSF56529">
    <property type="entry name" value="FAH"/>
    <property type="match status" value="1"/>
</dbReference>
<dbReference type="GO" id="GO:0018773">
    <property type="term" value="F:acetylpyruvate hydrolase activity"/>
    <property type="evidence" value="ECO:0007669"/>
    <property type="project" value="TreeGrafter"/>
</dbReference>
<evidence type="ECO:0000256" key="1">
    <source>
        <dbReference type="ARBA" id="ARBA00022723"/>
    </source>
</evidence>
<dbReference type="PANTHER" id="PTHR11820:SF7">
    <property type="entry name" value="ACYLPYRUVASE FAHD1, MITOCHONDRIAL"/>
    <property type="match status" value="1"/>
</dbReference>
<accession>A0A0S7C1Y6</accession>
<organism evidence="3">
    <name type="scientific">Lentimicrobium saccharophilum</name>
    <dbReference type="NCBI Taxonomy" id="1678841"/>
    <lineage>
        <taxon>Bacteria</taxon>
        <taxon>Pseudomonadati</taxon>
        <taxon>Bacteroidota</taxon>
        <taxon>Bacteroidia</taxon>
        <taxon>Bacteroidales</taxon>
        <taxon>Lentimicrobiaceae</taxon>
        <taxon>Lentimicrobium</taxon>
    </lineage>
</organism>
<dbReference type="EMBL" id="DF968182">
    <property type="protein sequence ID" value="GAP42719.1"/>
    <property type="molecule type" value="Genomic_DNA"/>
</dbReference>
<proteinExistence type="predicted"/>